<dbReference type="InterPro" id="IPR050148">
    <property type="entry name" value="Terpene_synthase-like"/>
</dbReference>
<dbReference type="FunFam" id="1.10.600.10:FF:000007">
    <property type="entry name" value="Isoprene synthase, chloroplastic"/>
    <property type="match status" value="1"/>
</dbReference>
<dbReference type="InterPro" id="IPR044814">
    <property type="entry name" value="Terpene_cyclase_plant_C1"/>
</dbReference>
<evidence type="ECO:0000259" key="5">
    <source>
        <dbReference type="Pfam" id="PF03936"/>
    </source>
</evidence>
<dbReference type="Pfam" id="PF01397">
    <property type="entry name" value="Terpene_synth"/>
    <property type="match status" value="1"/>
</dbReference>
<keyword evidence="1" id="KW-0479">Metal-binding</keyword>
<dbReference type="EMBL" id="GDJX01003070">
    <property type="protein sequence ID" value="JAT64866.1"/>
    <property type="molecule type" value="Transcribed_RNA"/>
</dbReference>
<dbReference type="Gene3D" id="1.10.600.10">
    <property type="entry name" value="Farnesyl Diphosphate Synthase"/>
    <property type="match status" value="1"/>
</dbReference>
<evidence type="ECO:0000259" key="4">
    <source>
        <dbReference type="Pfam" id="PF01397"/>
    </source>
</evidence>
<dbReference type="Pfam" id="PF03936">
    <property type="entry name" value="Terpene_synth_C"/>
    <property type="match status" value="1"/>
</dbReference>
<dbReference type="PANTHER" id="PTHR31225">
    <property type="entry name" value="OS04G0344100 PROTEIN-RELATED"/>
    <property type="match status" value="1"/>
</dbReference>
<gene>
    <name evidence="6" type="primary">VIT_19s0014g04930_8</name>
    <name evidence="6" type="ORF">g.59722</name>
</gene>
<dbReference type="GO" id="GO:0016102">
    <property type="term" value="P:diterpenoid biosynthetic process"/>
    <property type="evidence" value="ECO:0007669"/>
    <property type="project" value="InterPro"/>
</dbReference>
<evidence type="ECO:0000256" key="1">
    <source>
        <dbReference type="ARBA" id="ARBA00022723"/>
    </source>
</evidence>
<dbReference type="InterPro" id="IPR034741">
    <property type="entry name" value="Terpene_cyclase-like_1_C"/>
</dbReference>
<feature type="domain" description="Terpene synthase metal-binding" evidence="5">
    <location>
        <begin position="165"/>
        <end position="403"/>
    </location>
</feature>
<evidence type="ECO:0000313" key="6">
    <source>
        <dbReference type="EMBL" id="JAT64866.1"/>
    </source>
</evidence>
<dbReference type="InterPro" id="IPR001906">
    <property type="entry name" value="Terpene_synth_N"/>
</dbReference>
<dbReference type="SFLD" id="SFLDG01019">
    <property type="entry name" value="Terpene_Cyclase_Like_1_C_Termi"/>
    <property type="match status" value="1"/>
</dbReference>
<keyword evidence="2" id="KW-0460">Magnesium</keyword>
<dbReference type="AlphaFoldDB" id="A0A1D1ZD67"/>
<dbReference type="SFLD" id="SFLDS00005">
    <property type="entry name" value="Isoprenoid_Synthase_Type_I"/>
    <property type="match status" value="1"/>
</dbReference>
<protein>
    <submittedName>
        <fullName evidence="6">(-)-germacrene D synthase</fullName>
    </submittedName>
</protein>
<dbReference type="InterPro" id="IPR008930">
    <property type="entry name" value="Terpenoid_cyclase/PrenylTrfase"/>
</dbReference>
<organism evidence="6">
    <name type="scientific">Anthurium amnicola</name>
    <dbReference type="NCBI Taxonomy" id="1678845"/>
    <lineage>
        <taxon>Eukaryota</taxon>
        <taxon>Viridiplantae</taxon>
        <taxon>Streptophyta</taxon>
        <taxon>Embryophyta</taxon>
        <taxon>Tracheophyta</taxon>
        <taxon>Spermatophyta</taxon>
        <taxon>Magnoliopsida</taxon>
        <taxon>Liliopsida</taxon>
        <taxon>Araceae</taxon>
        <taxon>Pothoideae</taxon>
        <taxon>Potheae</taxon>
        <taxon>Anthurium</taxon>
    </lineage>
</organism>
<dbReference type="SUPFAM" id="SSF48576">
    <property type="entry name" value="Terpenoid synthases"/>
    <property type="match status" value="1"/>
</dbReference>
<feature type="domain" description="Terpene synthase N-terminal" evidence="4">
    <location>
        <begin position="35"/>
        <end position="107"/>
    </location>
</feature>
<dbReference type="GO" id="GO:0000287">
    <property type="term" value="F:magnesium ion binding"/>
    <property type="evidence" value="ECO:0007669"/>
    <property type="project" value="InterPro"/>
</dbReference>
<dbReference type="PANTHER" id="PTHR31225:SF93">
    <property type="entry name" value="ALPHA-HUMULENE_(-)-(E)-BETA-CARYOPHYLLENE SYNTHASE"/>
    <property type="match status" value="1"/>
</dbReference>
<evidence type="ECO:0000256" key="2">
    <source>
        <dbReference type="ARBA" id="ARBA00022842"/>
    </source>
</evidence>
<dbReference type="CDD" id="cd00684">
    <property type="entry name" value="Terpene_cyclase_plant_C1"/>
    <property type="match status" value="1"/>
</dbReference>
<name>A0A1D1ZD67_9ARAE</name>
<reference evidence="6" key="1">
    <citation type="submission" date="2015-07" db="EMBL/GenBank/DDBJ databases">
        <title>Transcriptome Assembly of Anthurium amnicola.</title>
        <authorList>
            <person name="Suzuki J."/>
        </authorList>
    </citation>
    <scope>NUCLEOTIDE SEQUENCE</scope>
</reference>
<dbReference type="Gene3D" id="1.50.10.130">
    <property type="entry name" value="Terpene synthase, N-terminal domain"/>
    <property type="match status" value="1"/>
</dbReference>
<proteinExistence type="predicted"/>
<accession>A0A1D1ZD67</accession>
<dbReference type="InterPro" id="IPR005630">
    <property type="entry name" value="Terpene_synthase_metal-bd"/>
</dbReference>
<sequence>MQPARGSSQRCRSSVGAFPPKCLGRLLHSVRGRTRSDDFNKFKDADGQFRSSLGSNVKGLLSLYDAAYVGTHADAVLEEAITFCKHQLQHKMDHLESHLAVEVARALETPLIRRMRRLEASKFITFYEALNEAQNDLILELAKLDFSVLQSLHQDEIRNLSVWWKELGLIQSLNFARDRMVECYFWILGVYYEPCFSHARRMMTKVIALLSVLDDIYDSYGTLEELELLTNAIQRWDINSVGNLPQYIKVYLVALMDTYKEFEDELVGEGRSYHVHYLKEELKMVSLAYFEEAKWRNEGYIPTLEEHLRVSLISCGYNILTCASFLGMGHLATKETFDWLKHFPKIVKASTIICRLMSDIVAYEFEEKRHHIASTVQSYVKEYGVSNEKACQRLKDMINDAWKVMNEECLRPTIIPLQLLMSSFNLSRVMETYYKYSDGYTESSSATKDLISLLLMECI</sequence>
<dbReference type="SUPFAM" id="SSF48239">
    <property type="entry name" value="Terpenoid cyclases/Protein prenyltransferases"/>
    <property type="match status" value="1"/>
</dbReference>
<keyword evidence="3" id="KW-0456">Lyase</keyword>
<evidence type="ECO:0000256" key="3">
    <source>
        <dbReference type="ARBA" id="ARBA00023239"/>
    </source>
</evidence>
<dbReference type="InterPro" id="IPR008949">
    <property type="entry name" value="Isoprenoid_synthase_dom_sf"/>
</dbReference>
<dbReference type="GO" id="GO:0010333">
    <property type="term" value="F:terpene synthase activity"/>
    <property type="evidence" value="ECO:0007669"/>
    <property type="project" value="InterPro"/>
</dbReference>
<dbReference type="InterPro" id="IPR036965">
    <property type="entry name" value="Terpene_synth_N_sf"/>
</dbReference>